<gene>
    <name evidence="5" type="ORF">IV56_GL001916</name>
</gene>
<evidence type="ECO:0000313" key="6">
    <source>
        <dbReference type="Proteomes" id="UP000050969"/>
    </source>
</evidence>
<keyword evidence="3" id="KW-0067">ATP-binding</keyword>
<dbReference type="AlphaFoldDB" id="A0A0R2MV64"/>
<keyword evidence="2" id="KW-0378">Hydrolase</keyword>
<protein>
    <submittedName>
        <fullName evidence="5">Primase</fullName>
    </submittedName>
</protein>
<dbReference type="InterPro" id="IPR051620">
    <property type="entry name" value="ORF904-like_C"/>
</dbReference>
<proteinExistence type="predicted"/>
<dbReference type="InterPro" id="IPR014818">
    <property type="entry name" value="Phage/plasmid_primase_P4_C"/>
</dbReference>
<evidence type="ECO:0000259" key="4">
    <source>
        <dbReference type="PROSITE" id="PS51206"/>
    </source>
</evidence>
<dbReference type="NCBIfam" id="TIGR01613">
    <property type="entry name" value="primase_Cterm"/>
    <property type="match status" value="1"/>
</dbReference>
<dbReference type="EMBL" id="JQCE01000050">
    <property type="protein sequence ID" value="KRO16160.1"/>
    <property type="molecule type" value="Genomic_DNA"/>
</dbReference>
<dbReference type="GO" id="GO:0005524">
    <property type="term" value="F:ATP binding"/>
    <property type="evidence" value="ECO:0007669"/>
    <property type="project" value="UniProtKB-KW"/>
</dbReference>
<comment type="caution">
    <text evidence="5">The sequence shown here is derived from an EMBL/GenBank/DDBJ whole genome shotgun (WGS) entry which is preliminary data.</text>
</comment>
<dbReference type="SMART" id="SM00885">
    <property type="entry name" value="D5_N"/>
    <property type="match status" value="1"/>
</dbReference>
<name>A0A0R2MV64_9LACO</name>
<evidence type="ECO:0000313" key="5">
    <source>
        <dbReference type="EMBL" id="KRO16160.1"/>
    </source>
</evidence>
<dbReference type="Pfam" id="PF19263">
    <property type="entry name" value="DUF5906"/>
    <property type="match status" value="1"/>
</dbReference>
<evidence type="ECO:0000256" key="2">
    <source>
        <dbReference type="ARBA" id="ARBA00022801"/>
    </source>
</evidence>
<accession>A0A0R2MV64</accession>
<evidence type="ECO:0000256" key="1">
    <source>
        <dbReference type="ARBA" id="ARBA00022741"/>
    </source>
</evidence>
<feature type="domain" description="SF3 helicase" evidence="4">
    <location>
        <begin position="482"/>
        <end position="641"/>
    </location>
</feature>
<dbReference type="PROSITE" id="PS51206">
    <property type="entry name" value="SF3_HELICASE_1"/>
    <property type="match status" value="1"/>
</dbReference>
<dbReference type="InterPro" id="IPR027417">
    <property type="entry name" value="P-loop_NTPase"/>
</dbReference>
<dbReference type="Proteomes" id="UP000050969">
    <property type="component" value="Unassembled WGS sequence"/>
</dbReference>
<dbReference type="OrthoDB" id="9763644at2"/>
<dbReference type="InterPro" id="IPR006500">
    <property type="entry name" value="Helicase_put_C_phage/plasmid"/>
</dbReference>
<dbReference type="Pfam" id="PF22763">
    <property type="entry name" value="NrS1-1_pol-like_HBD"/>
    <property type="match status" value="1"/>
</dbReference>
<dbReference type="InterPro" id="IPR045455">
    <property type="entry name" value="NrS-1_pol-like_helicase"/>
</dbReference>
<dbReference type="RefSeq" id="WP_054778142.1">
    <property type="nucleotide sequence ID" value="NZ_BBBX01000039.1"/>
</dbReference>
<dbReference type="Gene3D" id="3.40.50.300">
    <property type="entry name" value="P-loop containing nucleotide triphosphate hydrolases"/>
    <property type="match status" value="1"/>
</dbReference>
<reference evidence="5 6" key="1">
    <citation type="journal article" date="2015" name="Genome Announc.">
        <title>Expanding the biotechnology potential of lactobacilli through comparative genomics of 213 strains and associated genera.</title>
        <authorList>
            <person name="Sun Z."/>
            <person name="Harris H.M."/>
            <person name="McCann A."/>
            <person name="Guo C."/>
            <person name="Argimon S."/>
            <person name="Zhang W."/>
            <person name="Yang X."/>
            <person name="Jeffery I.B."/>
            <person name="Cooney J.C."/>
            <person name="Kagawa T.F."/>
            <person name="Liu W."/>
            <person name="Song Y."/>
            <person name="Salvetti E."/>
            <person name="Wrobel A."/>
            <person name="Rasinkangas P."/>
            <person name="Parkhill J."/>
            <person name="Rea M.C."/>
            <person name="O'Sullivan O."/>
            <person name="Ritari J."/>
            <person name="Douillard F.P."/>
            <person name="Paul Ross R."/>
            <person name="Yang R."/>
            <person name="Briner A.E."/>
            <person name="Felis G.E."/>
            <person name="de Vos W.M."/>
            <person name="Barrangou R."/>
            <person name="Klaenhammer T.R."/>
            <person name="Caufield P.W."/>
            <person name="Cui Y."/>
            <person name="Zhang H."/>
            <person name="O'Toole P.W."/>
        </authorList>
    </citation>
    <scope>NUCLEOTIDE SEQUENCE [LARGE SCALE GENOMIC DNA]</scope>
    <source>
        <strain evidence="5 6">DSM 24301</strain>
    </source>
</reference>
<dbReference type="STRING" id="1293598.IV56_GL001916"/>
<dbReference type="SUPFAM" id="SSF52540">
    <property type="entry name" value="P-loop containing nucleoside triphosphate hydrolases"/>
    <property type="match status" value="1"/>
</dbReference>
<keyword evidence="1" id="KW-0547">Nucleotide-binding</keyword>
<keyword evidence="6" id="KW-1185">Reference proteome</keyword>
<dbReference type="InterPro" id="IPR054468">
    <property type="entry name" value="NrSPol-like_HBD"/>
</dbReference>
<organism evidence="5 6">
    <name type="scientific">Lacticaseibacillus saniviri JCM 17471 = DSM 24301</name>
    <dbReference type="NCBI Taxonomy" id="1293598"/>
    <lineage>
        <taxon>Bacteria</taxon>
        <taxon>Bacillati</taxon>
        <taxon>Bacillota</taxon>
        <taxon>Bacilli</taxon>
        <taxon>Lactobacillales</taxon>
        <taxon>Lactobacillaceae</taxon>
        <taxon>Lacticaseibacillus</taxon>
    </lineage>
</organism>
<dbReference type="PANTHER" id="PTHR35372:SF2">
    <property type="entry name" value="SF3 HELICASE DOMAIN-CONTAINING PROTEIN"/>
    <property type="match status" value="1"/>
</dbReference>
<dbReference type="PATRIC" id="fig|1293598.4.peg.1998"/>
<dbReference type="GO" id="GO:0016787">
    <property type="term" value="F:hydrolase activity"/>
    <property type="evidence" value="ECO:0007669"/>
    <property type="project" value="UniProtKB-KW"/>
</dbReference>
<dbReference type="Pfam" id="PF08706">
    <property type="entry name" value="D5_N"/>
    <property type="match status" value="1"/>
</dbReference>
<dbReference type="InterPro" id="IPR014015">
    <property type="entry name" value="Helicase_SF3_DNA-vir"/>
</dbReference>
<evidence type="ECO:0000256" key="3">
    <source>
        <dbReference type="ARBA" id="ARBA00022840"/>
    </source>
</evidence>
<sequence>MYEKIPAELRALKQWGLYRRIWQPDKNKYTKIPYSANTGQRGSSTNEADWVTFDEALVALDGYQLDGLGFFFGRGYMGIDIDHIGGELERLAAGDRTENMAWEFLDATQSYSELSMSGEGLHIIVKGKLPGSRRRSGDIEMYQDGRFFAMTGNKIGPYEGVSTPPKENIKKLYTKYLEPKKVISLPSATPQSGPNNLSEDEIVTKMLNSKTGSRIKLLLQGGWEQFYSSQSEADLAFANDLAFWTGRDFTKMDAIFRQSSLMRDKWDEKHGKTTYGVATMNKAINETNSVYQPERERPKYIISFGGSDKPKEFPPRSWDDTGNADRFVDRFGEIARYSYIDKAWYIYNGSFLEQDQRGQLASMTDAVVADLKNEKLNIPADADEEAMRKAWEQFKKRSRSNAGKKAMMDELKHRLPVMPDEFDKDLTLFNVLNGYVDLSNGELKDHEISKMFSLQGNFEYTDTMDAPEWERFLDQIFNGDKDLIEYLQKALGYSLTGSNKEQVMFILHGNGRNGKSIFLETVSNIFGTYAKTIQAETIMVRKNSGPNTDIARLKGARLVTSSEPNEGYRMDEGLVKQLTGGDKVTARKLYGNEFEFEPQFKLWLATNHKPIIRGTDDGIWRRLMLIPFKVQIPDDKVDKDLKYKLERESVGILNWMVDGALKWQREGLNPPAIVTEASKGYREEMDVLAGFLGEVAETGPGFSVRSSELFKTYKQWAKDYSEYSMSSTKFGIEMAHKFTKRRIASGYVYDGVRIKPDTRLAWNV</sequence>
<dbReference type="PANTHER" id="PTHR35372">
    <property type="entry name" value="ATP BINDING PROTEIN-RELATED"/>
    <property type="match status" value="1"/>
</dbReference>